<proteinExistence type="predicted"/>
<keyword evidence="2" id="KW-0012">Acyltransferase</keyword>
<dbReference type="GO" id="GO:0016747">
    <property type="term" value="F:acyltransferase activity, transferring groups other than amino-acyl groups"/>
    <property type="evidence" value="ECO:0007669"/>
    <property type="project" value="InterPro"/>
</dbReference>
<keyword evidence="5" id="KW-1185">Reference proteome</keyword>
<keyword evidence="4" id="KW-0687">Ribonucleoprotein</keyword>
<evidence type="ECO:0000256" key="1">
    <source>
        <dbReference type="ARBA" id="ARBA00022679"/>
    </source>
</evidence>
<gene>
    <name evidence="4" type="ORF">SAMN05192554_104142</name>
</gene>
<dbReference type="Gene3D" id="3.40.630.30">
    <property type="match status" value="1"/>
</dbReference>
<sequence length="188" mass="21291">MAALSDFSRFDSSRRWPRRVPSPLSIRRYRPADAERVRSLHVEALRDVGAFFADTDVDVDLLDVEASYLDSGGGVGTVADRTVAMGAFRPPGERIQHVLGDLPDDTAELKRMRVDPAHQRRGYGQQVLDELERRARESGYRTLVLDVTDRQPGAKRFYEDNDCSECGSVEVSAFAEPFVQRIYRKELE</sequence>
<dbReference type="PANTHER" id="PTHR43877:SF5">
    <property type="entry name" value="BLL8307 PROTEIN"/>
    <property type="match status" value="1"/>
</dbReference>
<protein>
    <submittedName>
        <fullName evidence="4">Ribosomal protein S18 acetylase RimI</fullName>
    </submittedName>
</protein>
<dbReference type="GO" id="GO:0005840">
    <property type="term" value="C:ribosome"/>
    <property type="evidence" value="ECO:0007669"/>
    <property type="project" value="UniProtKB-KW"/>
</dbReference>
<dbReference type="PANTHER" id="PTHR43877">
    <property type="entry name" value="AMINOALKYLPHOSPHONATE N-ACETYLTRANSFERASE-RELATED-RELATED"/>
    <property type="match status" value="1"/>
</dbReference>
<reference evidence="4 5" key="1">
    <citation type="submission" date="2016-10" db="EMBL/GenBank/DDBJ databases">
        <authorList>
            <person name="de Groot N.N."/>
        </authorList>
    </citation>
    <scope>NUCLEOTIDE SEQUENCE [LARGE SCALE GENOMIC DNA]</scope>
    <source>
        <strain evidence="5">EB21,IBRC-M 10013,KCTC 4048</strain>
    </source>
</reference>
<keyword evidence="1" id="KW-0808">Transferase</keyword>
<dbReference type="CDD" id="cd04301">
    <property type="entry name" value="NAT_SF"/>
    <property type="match status" value="1"/>
</dbReference>
<organism evidence="4 5">
    <name type="scientific">Haloarchaeobius iranensis</name>
    <dbReference type="NCBI Taxonomy" id="996166"/>
    <lineage>
        <taxon>Archaea</taxon>
        <taxon>Methanobacteriati</taxon>
        <taxon>Methanobacteriota</taxon>
        <taxon>Stenosarchaea group</taxon>
        <taxon>Halobacteria</taxon>
        <taxon>Halobacteriales</taxon>
        <taxon>Halorubellaceae</taxon>
        <taxon>Haloarchaeobius</taxon>
    </lineage>
</organism>
<dbReference type="STRING" id="996166.SAMN05192554_104142"/>
<feature type="domain" description="N-acetyltransferase" evidence="3">
    <location>
        <begin position="24"/>
        <end position="188"/>
    </location>
</feature>
<evidence type="ECO:0000256" key="2">
    <source>
        <dbReference type="ARBA" id="ARBA00023315"/>
    </source>
</evidence>
<name>A0A1G9UI47_9EURY</name>
<dbReference type="InterPro" id="IPR016181">
    <property type="entry name" value="Acyl_CoA_acyltransferase"/>
</dbReference>
<dbReference type="SUPFAM" id="SSF55729">
    <property type="entry name" value="Acyl-CoA N-acyltransferases (Nat)"/>
    <property type="match status" value="1"/>
</dbReference>
<dbReference type="PROSITE" id="PS51186">
    <property type="entry name" value="GNAT"/>
    <property type="match status" value="1"/>
</dbReference>
<accession>A0A1G9UI47</accession>
<dbReference type="Proteomes" id="UP000199370">
    <property type="component" value="Unassembled WGS sequence"/>
</dbReference>
<dbReference type="EMBL" id="FNIA01000004">
    <property type="protein sequence ID" value="SDM59588.1"/>
    <property type="molecule type" value="Genomic_DNA"/>
</dbReference>
<evidence type="ECO:0000313" key="4">
    <source>
        <dbReference type="EMBL" id="SDM59588.1"/>
    </source>
</evidence>
<dbReference type="Pfam" id="PF00583">
    <property type="entry name" value="Acetyltransf_1"/>
    <property type="match status" value="1"/>
</dbReference>
<evidence type="ECO:0000313" key="5">
    <source>
        <dbReference type="Proteomes" id="UP000199370"/>
    </source>
</evidence>
<keyword evidence="4" id="KW-0689">Ribosomal protein</keyword>
<dbReference type="AlphaFoldDB" id="A0A1G9UI47"/>
<dbReference type="InterPro" id="IPR050832">
    <property type="entry name" value="Bact_Acetyltransf"/>
</dbReference>
<dbReference type="InterPro" id="IPR000182">
    <property type="entry name" value="GNAT_dom"/>
</dbReference>
<evidence type="ECO:0000259" key="3">
    <source>
        <dbReference type="PROSITE" id="PS51186"/>
    </source>
</evidence>